<gene>
    <name evidence="1" type="ORF">UFOPK2399_01508</name>
</gene>
<protein>
    <submittedName>
        <fullName evidence="1">Unannotated protein</fullName>
    </submittedName>
</protein>
<dbReference type="AlphaFoldDB" id="A0A6J6PXF2"/>
<sequence>MAPTGNQEAHELLMIEEADCWFEYLEATQGLTATRYAEIEPWAWAQLSQRLRSIRARKARLEPLVDAA</sequence>
<organism evidence="1">
    <name type="scientific">freshwater metagenome</name>
    <dbReference type="NCBI Taxonomy" id="449393"/>
    <lineage>
        <taxon>unclassified sequences</taxon>
        <taxon>metagenomes</taxon>
        <taxon>ecological metagenomes</taxon>
    </lineage>
</organism>
<name>A0A6J6PXF2_9ZZZZ</name>
<evidence type="ECO:0000313" key="1">
    <source>
        <dbReference type="EMBL" id="CAB4703419.1"/>
    </source>
</evidence>
<reference evidence="1" key="1">
    <citation type="submission" date="2020-05" db="EMBL/GenBank/DDBJ databases">
        <authorList>
            <person name="Chiriac C."/>
            <person name="Salcher M."/>
            <person name="Ghai R."/>
            <person name="Kavagutti S V."/>
        </authorList>
    </citation>
    <scope>NUCLEOTIDE SEQUENCE</scope>
</reference>
<dbReference type="EMBL" id="CAEZXP010000005">
    <property type="protein sequence ID" value="CAB4703419.1"/>
    <property type="molecule type" value="Genomic_DNA"/>
</dbReference>
<proteinExistence type="predicted"/>
<accession>A0A6J6PXF2</accession>